<dbReference type="GO" id="GO:0046281">
    <property type="term" value="P:cinnamic acid catabolic process"/>
    <property type="evidence" value="ECO:0007669"/>
    <property type="project" value="UniProtKB-UniRule"/>
</dbReference>
<dbReference type="SUPFAM" id="SSF143968">
    <property type="entry name" value="UbiD C-terminal domain-like"/>
    <property type="match status" value="1"/>
</dbReference>
<dbReference type="PANTHER" id="PTHR30108">
    <property type="entry name" value="3-OCTAPRENYL-4-HYDROXYBENZOATE CARBOXY-LYASE-RELATED"/>
    <property type="match status" value="1"/>
</dbReference>
<comment type="cofactor">
    <cofactor evidence="1">
        <name>Mn(2+)</name>
        <dbReference type="ChEBI" id="CHEBI:29035"/>
    </cofactor>
</comment>
<name>A0A507AZD1_9PEZI</name>
<dbReference type="Pfam" id="PF01977">
    <property type="entry name" value="UbiD"/>
    <property type="match status" value="1"/>
</dbReference>
<feature type="binding site" evidence="1">
    <location>
        <begin position="172"/>
        <end position="177"/>
    </location>
    <ligand>
        <name>prenylated FMN</name>
        <dbReference type="ChEBI" id="CHEBI:87746"/>
    </ligand>
</feature>
<proteinExistence type="inferred from homology"/>
<protein>
    <recommendedName>
        <fullName evidence="1">Ferulic acid decarboxylase 1</fullName>
        <ecNumber evidence="1">4.1.1.102</ecNumber>
    </recommendedName>
    <alternativeName>
        <fullName evidence="1">Phenacrylate decarboxylase</fullName>
    </alternativeName>
</protein>
<keyword evidence="1" id="KW-0464">Manganese</keyword>
<feature type="domain" description="3-octaprenyl-4-hydroxybenzoate carboxy-lyase-like Rift-related" evidence="2">
    <location>
        <begin position="122"/>
        <end position="321"/>
    </location>
</feature>
<dbReference type="InterPro" id="IPR002830">
    <property type="entry name" value="UbiD"/>
</dbReference>
<comment type="similarity">
    <text evidence="1">Belongs to the UbiD family. UbiD-like/FDC subfamily.</text>
</comment>
<feature type="domain" description="3-octaprenyl-4-hydroxybenzoate carboxy-lyase-like N-terminal" evidence="3">
    <location>
        <begin position="18"/>
        <end position="107"/>
    </location>
</feature>
<reference evidence="5 6" key="1">
    <citation type="submission" date="2019-06" db="EMBL/GenBank/DDBJ databases">
        <title>Draft genome sequence of the filamentous fungus Phialemoniopsis curvata isolated from diesel fuel.</title>
        <authorList>
            <person name="Varaljay V.A."/>
            <person name="Lyon W.J."/>
            <person name="Crouch A.L."/>
            <person name="Drake C.E."/>
            <person name="Hollomon J.M."/>
            <person name="Nadeau L.J."/>
            <person name="Nunn H.S."/>
            <person name="Stevenson B.S."/>
            <person name="Bojanowski C.L."/>
            <person name="Crookes-Goodson W.J."/>
        </authorList>
    </citation>
    <scope>NUCLEOTIDE SEQUENCE [LARGE SCALE GENOMIC DNA]</scope>
    <source>
        <strain evidence="5 6">D216</strain>
    </source>
</reference>
<dbReference type="SUPFAM" id="SSF50475">
    <property type="entry name" value="FMN-binding split barrel"/>
    <property type="match status" value="1"/>
</dbReference>
<comment type="function">
    <text evidence="1">Catalyzes the reversible decarboxylation of aromatic carboxylic acids like ferulic acid, p-coumaric acid or cinnamic acid, producing the corresponding vinyl derivatives 4-vinylphenol, 4-vinylguaiacol, and styrene, respectively, which play the role of aroma metabolites.</text>
</comment>
<dbReference type="EMBL" id="SKBQ01000059">
    <property type="protein sequence ID" value="TPX10369.1"/>
    <property type="molecule type" value="Genomic_DNA"/>
</dbReference>
<comment type="cofactor">
    <cofactor evidence="1">
        <name>prenylated FMN</name>
        <dbReference type="ChEBI" id="CHEBI:87746"/>
    </cofactor>
    <text evidence="1">Binds 1 prenylated FMN per subunit.</text>
</comment>
<comment type="catalytic activity">
    <reaction evidence="1">
        <text>(E)-cinnamate + H(+) = styrene + CO2</text>
        <dbReference type="Rhea" id="RHEA:46920"/>
        <dbReference type="ChEBI" id="CHEBI:15378"/>
        <dbReference type="ChEBI" id="CHEBI:15669"/>
        <dbReference type="ChEBI" id="CHEBI:16526"/>
        <dbReference type="ChEBI" id="CHEBI:27452"/>
        <dbReference type="EC" id="4.1.1.102"/>
    </reaction>
</comment>
<dbReference type="Gene3D" id="1.20.5.4570">
    <property type="match status" value="1"/>
</dbReference>
<feature type="binding site" evidence="1">
    <location>
        <position position="236"/>
    </location>
    <ligand>
        <name>Mn(2+)</name>
        <dbReference type="ChEBI" id="CHEBI:29035"/>
    </ligand>
</feature>
<dbReference type="InterPro" id="IPR032903">
    <property type="entry name" value="FDC-like"/>
</dbReference>
<evidence type="ECO:0000259" key="3">
    <source>
        <dbReference type="Pfam" id="PF20695"/>
    </source>
</evidence>
<keyword evidence="6" id="KW-1185">Reference proteome</keyword>
<feature type="binding site" evidence="1">
    <location>
        <position position="394"/>
    </location>
    <ligand>
        <name>prenylated FMN</name>
        <dbReference type="ChEBI" id="CHEBI:87746"/>
    </ligand>
</feature>
<keyword evidence="1" id="KW-0963">Cytoplasm</keyword>
<dbReference type="Pfam" id="PF20695">
    <property type="entry name" value="UbiD_N"/>
    <property type="match status" value="1"/>
</dbReference>
<keyword evidence="1" id="KW-0479">Metal-binding</keyword>
<feature type="active site" description="Proton donor" evidence="1">
    <location>
        <position position="285"/>
    </location>
</feature>
<feature type="binding site" evidence="1">
    <location>
        <position position="172"/>
    </location>
    <ligand>
        <name>Mn(2+)</name>
        <dbReference type="ChEBI" id="CHEBI:29035"/>
    </ligand>
</feature>
<dbReference type="NCBIfam" id="TIGR00148">
    <property type="entry name" value="UbiD family decarboxylase"/>
    <property type="match status" value="1"/>
</dbReference>
<dbReference type="OrthoDB" id="4878259at2759"/>
<dbReference type="InterPro" id="IPR049381">
    <property type="entry name" value="UbiD-like_C"/>
</dbReference>
<comment type="catalytic activity">
    <reaction evidence="1">
        <text>(E)-4-coumarate + H(+) = 4-vinylphenol + CO2</text>
        <dbReference type="Rhea" id="RHEA:33227"/>
        <dbReference type="ChEBI" id="CHEBI:1883"/>
        <dbReference type="ChEBI" id="CHEBI:12876"/>
        <dbReference type="ChEBI" id="CHEBI:15378"/>
        <dbReference type="ChEBI" id="CHEBI:16526"/>
        <dbReference type="EC" id="4.1.1.102"/>
    </reaction>
</comment>
<dbReference type="Gene3D" id="3.40.1670.10">
    <property type="entry name" value="UbiD C-terminal domain-like"/>
    <property type="match status" value="1"/>
</dbReference>
<dbReference type="PANTHER" id="PTHR30108:SF17">
    <property type="entry name" value="FERULIC ACID DECARBOXYLASE 1"/>
    <property type="match status" value="1"/>
</dbReference>
<evidence type="ECO:0000313" key="5">
    <source>
        <dbReference type="EMBL" id="TPX10369.1"/>
    </source>
</evidence>
<keyword evidence="1" id="KW-0456">Lyase</keyword>
<dbReference type="HAMAP" id="MF_01983">
    <property type="entry name" value="UbiD_FDC"/>
    <property type="match status" value="1"/>
</dbReference>
<evidence type="ECO:0000313" key="6">
    <source>
        <dbReference type="Proteomes" id="UP000319257"/>
    </source>
</evidence>
<comment type="catalytic activity">
    <reaction evidence="1">
        <text>(E)-ferulate + H(+) = 2-methoxy-4-vinylphenol + CO2</text>
        <dbReference type="Rhea" id="RHEA:33807"/>
        <dbReference type="ChEBI" id="CHEBI:15378"/>
        <dbReference type="ChEBI" id="CHEBI:16526"/>
        <dbReference type="ChEBI" id="CHEBI:29749"/>
        <dbReference type="ChEBI" id="CHEBI:42438"/>
        <dbReference type="EC" id="4.1.1.102"/>
    </reaction>
</comment>
<dbReference type="Pfam" id="PF20696">
    <property type="entry name" value="UbiD_C"/>
    <property type="match status" value="1"/>
</dbReference>
<accession>A0A507AZD1</accession>
<evidence type="ECO:0000259" key="4">
    <source>
        <dbReference type="Pfam" id="PF20696"/>
    </source>
</evidence>
<evidence type="ECO:0000256" key="1">
    <source>
        <dbReference type="HAMAP-Rule" id="MF_03196"/>
    </source>
</evidence>
<organism evidence="5 6">
    <name type="scientific">Thyridium curvatum</name>
    <dbReference type="NCBI Taxonomy" id="1093900"/>
    <lineage>
        <taxon>Eukaryota</taxon>
        <taxon>Fungi</taxon>
        <taxon>Dikarya</taxon>
        <taxon>Ascomycota</taxon>
        <taxon>Pezizomycotina</taxon>
        <taxon>Sordariomycetes</taxon>
        <taxon>Sordariomycetidae</taxon>
        <taxon>Thyridiales</taxon>
        <taxon>Thyridiaceae</taxon>
        <taxon>Thyridium</taxon>
    </lineage>
</organism>
<feature type="binding site" evidence="1">
    <location>
        <position position="195"/>
    </location>
    <ligand>
        <name>Mn(2+)</name>
        <dbReference type="ChEBI" id="CHEBI:29035"/>
    </ligand>
</feature>
<comment type="subunit">
    <text evidence="1">Homodimer. May form higher order oligomers.</text>
</comment>
<dbReference type="STRING" id="1093900.A0A507AZD1"/>
<dbReference type="GO" id="GO:0005737">
    <property type="term" value="C:cytoplasm"/>
    <property type="evidence" value="ECO:0007669"/>
    <property type="project" value="UniProtKB-SubCell"/>
</dbReference>
<feature type="binding site" evidence="1">
    <location>
        <begin position="194"/>
        <end position="195"/>
    </location>
    <ligand>
        <name>prenylated FMN</name>
        <dbReference type="ChEBI" id="CHEBI:87746"/>
    </ligand>
</feature>
<dbReference type="EC" id="4.1.1.102" evidence="1"/>
<dbReference type="AlphaFoldDB" id="A0A507AZD1"/>
<feature type="domain" description="3-octaprenyl-4-hydroxybenzoate carboxy-lyase-like C-terminal" evidence="4">
    <location>
        <begin position="328"/>
        <end position="463"/>
    </location>
</feature>
<dbReference type="GO" id="GO:0046872">
    <property type="term" value="F:metal ion binding"/>
    <property type="evidence" value="ECO:0007669"/>
    <property type="project" value="UniProtKB-KW"/>
</dbReference>
<comment type="caution">
    <text evidence="5">The sequence shown here is derived from an EMBL/GenBank/DDBJ whole genome shotgun (WGS) entry which is preliminary data.</text>
</comment>
<dbReference type="GO" id="GO:0016831">
    <property type="term" value="F:carboxy-lyase activity"/>
    <property type="evidence" value="ECO:0007669"/>
    <property type="project" value="UniProtKB-UniRule"/>
</dbReference>
<dbReference type="InterPro" id="IPR049383">
    <property type="entry name" value="UbiD-like_N"/>
</dbReference>
<comment type="subcellular location">
    <subcellularLocation>
        <location evidence="1">Cytoplasm</location>
    </subcellularLocation>
</comment>
<dbReference type="InParanoid" id="A0A507AZD1"/>
<sequence length="504" mass="55122">MASSGLATKPMTSFRAYIEALREDDDLVEIDDPIDPDLEAAAISRLVCETNDKAPLFNNVIGARDGLFRILGAPAALRRDPKTQWGRVAHHYGLPVSSTPSQIAEKMISAADLKPIEPIVVETGPILENAIEGDDIDLNILPLPHLHAGDGGKYIQSFGMNVMRMPDGKWTNWSISRAMVNSKRTLVSPVIQPQHIWQVHKAWKELGKDAPFAIAFGVPPVAIMVSGMPVPDGVSEAAYAGALANEPLRLVKCGTNDLYVPADSEILFEGTISATETALEGPFGEFHGYTFLESQHHFPVFKVNRITYRNQAILPICVPGRLTDETQIMIGVQSAAQVRKIVQQHGLPILDVSAPMVGHCIWLAMKVDTARVRAEKIKAANLAKDVGDLVFRLKPAFTCHRIILVGEDIDIFKDTDVLWAFATRCRPGLDEYLFEDISSCPLVPFMAEGTGNPTQGGKVVHDALFACEYTTGPNWETGDFEHAYPPSVKAKVLGNWGAMGFRPL</sequence>
<gene>
    <name evidence="1" type="primary">FDC1</name>
    <name evidence="5" type="ORF">E0L32_008774</name>
</gene>
<feature type="binding site" evidence="1">
    <location>
        <position position="236"/>
    </location>
    <ligand>
        <name>prenylated FMN</name>
        <dbReference type="ChEBI" id="CHEBI:87746"/>
    </ligand>
</feature>
<dbReference type="InterPro" id="IPR048304">
    <property type="entry name" value="UbiD_Rift_dom"/>
</dbReference>
<evidence type="ECO:0000259" key="2">
    <source>
        <dbReference type="Pfam" id="PF01977"/>
    </source>
</evidence>
<dbReference type="GO" id="GO:0033494">
    <property type="term" value="P:ferulate metabolic process"/>
    <property type="evidence" value="ECO:0007669"/>
    <property type="project" value="UniProtKB-UniRule"/>
</dbReference>
<dbReference type="Proteomes" id="UP000319257">
    <property type="component" value="Unassembled WGS sequence"/>
</dbReference>
<keyword evidence="1" id="KW-0210">Decarboxylase</keyword>